<dbReference type="Proteomes" id="UP001149165">
    <property type="component" value="Unassembled WGS sequence"/>
</dbReference>
<keyword evidence="2" id="KW-0479">Metal-binding</keyword>
<dbReference type="PROSITE" id="PS50048">
    <property type="entry name" value="ZN2_CY6_FUNGAL_2"/>
    <property type="match status" value="1"/>
</dbReference>
<dbReference type="InterPro" id="IPR001138">
    <property type="entry name" value="Zn2Cys6_DnaBD"/>
</dbReference>
<dbReference type="PROSITE" id="PS00463">
    <property type="entry name" value="ZN2_CY6_FUNGAL_1"/>
    <property type="match status" value="1"/>
</dbReference>
<dbReference type="PANTHER" id="PTHR31845">
    <property type="entry name" value="FINGER DOMAIN PROTEIN, PUTATIVE-RELATED"/>
    <property type="match status" value="1"/>
</dbReference>
<reference evidence="10" key="1">
    <citation type="submission" date="2022-11" db="EMBL/GenBank/DDBJ databases">
        <authorList>
            <person name="Petersen C."/>
        </authorList>
    </citation>
    <scope>NUCLEOTIDE SEQUENCE</scope>
    <source>
        <strain evidence="10">IBT 30069</strain>
    </source>
</reference>
<evidence type="ECO:0000256" key="2">
    <source>
        <dbReference type="ARBA" id="ARBA00022723"/>
    </source>
</evidence>
<evidence type="ECO:0000256" key="6">
    <source>
        <dbReference type="ARBA" id="ARBA00023163"/>
    </source>
</evidence>
<dbReference type="CDD" id="cd12148">
    <property type="entry name" value="fungal_TF_MHR"/>
    <property type="match status" value="1"/>
</dbReference>
<keyword evidence="3" id="KW-0862">Zinc</keyword>
<evidence type="ECO:0000256" key="5">
    <source>
        <dbReference type="ARBA" id="ARBA00023125"/>
    </source>
</evidence>
<dbReference type="FunFam" id="4.10.240.10:FF:000003">
    <property type="entry name" value="C6 transcription factor (Leu3)"/>
    <property type="match status" value="1"/>
</dbReference>
<organism evidence="10 11">
    <name type="scientific">Penicillium angulare</name>
    <dbReference type="NCBI Taxonomy" id="116970"/>
    <lineage>
        <taxon>Eukaryota</taxon>
        <taxon>Fungi</taxon>
        <taxon>Dikarya</taxon>
        <taxon>Ascomycota</taxon>
        <taxon>Pezizomycotina</taxon>
        <taxon>Eurotiomycetes</taxon>
        <taxon>Eurotiomycetidae</taxon>
        <taxon>Eurotiales</taxon>
        <taxon>Aspergillaceae</taxon>
        <taxon>Penicillium</taxon>
    </lineage>
</organism>
<evidence type="ECO:0000256" key="8">
    <source>
        <dbReference type="SAM" id="MobiDB-lite"/>
    </source>
</evidence>
<accession>A0A9W9FAI1</accession>
<dbReference type="PANTHER" id="PTHR31845:SF21">
    <property type="entry name" value="REGULATORY PROTEIN LEU3"/>
    <property type="match status" value="1"/>
</dbReference>
<feature type="domain" description="Zn(2)-C6 fungal-type" evidence="9">
    <location>
        <begin position="13"/>
        <end position="46"/>
    </location>
</feature>
<dbReference type="Gene3D" id="4.10.240.10">
    <property type="entry name" value="Zn(2)-C6 fungal-type DNA-binding domain"/>
    <property type="match status" value="1"/>
</dbReference>
<evidence type="ECO:0000313" key="10">
    <source>
        <dbReference type="EMBL" id="KAJ5096680.1"/>
    </source>
</evidence>
<dbReference type="GO" id="GO:0000976">
    <property type="term" value="F:transcription cis-regulatory region binding"/>
    <property type="evidence" value="ECO:0007669"/>
    <property type="project" value="TreeGrafter"/>
</dbReference>
<sequence>MRHRRPLKKGKKACTECRQQKAKCDVFLNIGEPCTRCRKVNAECIISDPFQREHKRRRLADLHRECEDLRRKIQESHPAAPHPSPIALLTAAPELGSRSDPHVASLPASHVSPDSYPPQLLAPTSLRSAILTPAYDINGATLPRTLNEVELTGAEIDELFQLYFRHYAQFLPILDPHTRPNAFFSQCPFLFWSIIGVSCRVYPQNPKLLIMLARSIIEMAFMSGLSSSPPWRIIQAFLLILQWPLPKGDHRDVYYTMSGMMLHIAMQNCLHIPRSSHEFSRQEMMAPSGAYLLRRSELWALSIAVYHQVCMQKGQIPHINSAQDTTQPQAILDNIAPWLAVKLQCQGIVGRCSKAVMELGIQAMSMDQEHTLDTLLRKYESQIDDLETLAVSDDERFDVFLGRMAIQGYHFYKIQRWTSNAWFLRVLVTACNVVDCVQCLTDRVSSLVMTPAQIQLGLFLASTSLLRILKSPAASHGLETMRARASLFTAINLANQMSVDSADMASKMVIVISAIWNSNKVFRTLDGSDLTTLRIRDGSVVSPIIDVIWWWRNECDPPPRLRSVIESTGVSAYKHPLSYGIPKTRPIASGTDTNEQNVTGGLIQDAFLLDNQLLADFELGLTDDFLFSTENMRNYWTARNNML</sequence>
<dbReference type="SUPFAM" id="SSF57701">
    <property type="entry name" value="Zn2/Cys6 DNA-binding domain"/>
    <property type="match status" value="1"/>
</dbReference>
<comment type="caution">
    <text evidence="10">The sequence shown here is derived from an EMBL/GenBank/DDBJ whole genome shotgun (WGS) entry which is preliminary data.</text>
</comment>
<dbReference type="InterPro" id="IPR036864">
    <property type="entry name" value="Zn2-C6_fun-type_DNA-bd_sf"/>
</dbReference>
<dbReference type="GO" id="GO:0005634">
    <property type="term" value="C:nucleus"/>
    <property type="evidence" value="ECO:0007669"/>
    <property type="project" value="UniProtKB-SubCell"/>
</dbReference>
<dbReference type="GO" id="GO:0008270">
    <property type="term" value="F:zinc ion binding"/>
    <property type="evidence" value="ECO:0007669"/>
    <property type="project" value="InterPro"/>
</dbReference>
<keyword evidence="4" id="KW-0805">Transcription regulation</keyword>
<evidence type="ECO:0000256" key="3">
    <source>
        <dbReference type="ARBA" id="ARBA00022833"/>
    </source>
</evidence>
<keyword evidence="5" id="KW-0238">DNA-binding</keyword>
<dbReference type="CDD" id="cd00067">
    <property type="entry name" value="GAL4"/>
    <property type="match status" value="1"/>
</dbReference>
<evidence type="ECO:0000256" key="7">
    <source>
        <dbReference type="ARBA" id="ARBA00023242"/>
    </source>
</evidence>
<proteinExistence type="predicted"/>
<evidence type="ECO:0000259" key="9">
    <source>
        <dbReference type="PROSITE" id="PS50048"/>
    </source>
</evidence>
<reference evidence="10" key="2">
    <citation type="journal article" date="2023" name="IMA Fungus">
        <title>Comparative genomic study of the Penicillium genus elucidates a diverse pangenome and 15 lateral gene transfer events.</title>
        <authorList>
            <person name="Petersen C."/>
            <person name="Sorensen T."/>
            <person name="Nielsen M.R."/>
            <person name="Sondergaard T.E."/>
            <person name="Sorensen J.L."/>
            <person name="Fitzpatrick D.A."/>
            <person name="Frisvad J.C."/>
            <person name="Nielsen K.L."/>
        </authorList>
    </citation>
    <scope>NUCLEOTIDE SEQUENCE</scope>
    <source>
        <strain evidence="10">IBT 30069</strain>
    </source>
</reference>
<dbReference type="InterPro" id="IPR051089">
    <property type="entry name" value="prtT"/>
</dbReference>
<dbReference type="OrthoDB" id="3163292at2759"/>
<evidence type="ECO:0000313" key="11">
    <source>
        <dbReference type="Proteomes" id="UP001149165"/>
    </source>
</evidence>
<evidence type="ECO:0000256" key="1">
    <source>
        <dbReference type="ARBA" id="ARBA00004123"/>
    </source>
</evidence>
<dbReference type="GO" id="GO:0000981">
    <property type="term" value="F:DNA-binding transcription factor activity, RNA polymerase II-specific"/>
    <property type="evidence" value="ECO:0007669"/>
    <property type="project" value="InterPro"/>
</dbReference>
<evidence type="ECO:0000256" key="4">
    <source>
        <dbReference type="ARBA" id="ARBA00023015"/>
    </source>
</evidence>
<dbReference type="EMBL" id="JAPQKH010000005">
    <property type="protein sequence ID" value="KAJ5096680.1"/>
    <property type="molecule type" value="Genomic_DNA"/>
</dbReference>
<dbReference type="AlphaFoldDB" id="A0A9W9FAI1"/>
<dbReference type="GO" id="GO:0001216">
    <property type="term" value="F:DNA-binding transcription activator activity"/>
    <property type="evidence" value="ECO:0007669"/>
    <property type="project" value="UniProtKB-ARBA"/>
</dbReference>
<protein>
    <recommendedName>
        <fullName evidence="9">Zn(2)-C6 fungal-type domain-containing protein</fullName>
    </recommendedName>
</protein>
<keyword evidence="7" id="KW-0539">Nucleus</keyword>
<dbReference type="SMART" id="SM00066">
    <property type="entry name" value="GAL4"/>
    <property type="match status" value="1"/>
</dbReference>
<name>A0A9W9FAI1_9EURO</name>
<gene>
    <name evidence="10" type="ORF">N7456_007401</name>
</gene>
<comment type="subcellular location">
    <subcellularLocation>
        <location evidence="1">Nucleus</location>
    </subcellularLocation>
</comment>
<feature type="region of interest" description="Disordered" evidence="8">
    <location>
        <begin position="98"/>
        <end position="117"/>
    </location>
</feature>
<dbReference type="Pfam" id="PF00172">
    <property type="entry name" value="Zn_clus"/>
    <property type="match status" value="1"/>
</dbReference>
<keyword evidence="11" id="KW-1185">Reference proteome</keyword>
<keyword evidence="6" id="KW-0804">Transcription</keyword>